<evidence type="ECO:0000313" key="1">
    <source>
        <dbReference type="EMBL" id="EFJ03552.1"/>
    </source>
</evidence>
<dbReference type="InParanoid" id="D8PN48"/>
<reference evidence="1 2" key="1">
    <citation type="journal article" date="2010" name="Nat. Biotechnol.">
        <title>Genome sequence of the model mushroom Schizophyllum commune.</title>
        <authorList>
            <person name="Ohm R.A."/>
            <person name="de Jong J.F."/>
            <person name="Lugones L.G."/>
            <person name="Aerts A."/>
            <person name="Kothe E."/>
            <person name="Stajich J.E."/>
            <person name="de Vries R.P."/>
            <person name="Record E."/>
            <person name="Levasseur A."/>
            <person name="Baker S.E."/>
            <person name="Bartholomew K.A."/>
            <person name="Coutinho P.M."/>
            <person name="Erdmann S."/>
            <person name="Fowler T.J."/>
            <person name="Gathman A.C."/>
            <person name="Lombard V."/>
            <person name="Henrissat B."/>
            <person name="Knabe N."/>
            <person name="Kuees U."/>
            <person name="Lilly W.W."/>
            <person name="Lindquist E."/>
            <person name="Lucas S."/>
            <person name="Magnuson J.K."/>
            <person name="Piumi F."/>
            <person name="Raudaskoski M."/>
            <person name="Salamov A."/>
            <person name="Schmutz J."/>
            <person name="Schwarze F.W.M.R."/>
            <person name="vanKuyk P.A."/>
            <person name="Horton J.S."/>
            <person name="Grigoriev I.V."/>
            <person name="Woesten H.A.B."/>
        </authorList>
    </citation>
    <scope>NUCLEOTIDE SEQUENCE [LARGE SCALE GENOMIC DNA]</scope>
    <source>
        <strain evidence="2">H4-8 / FGSC 9210</strain>
    </source>
</reference>
<dbReference type="Proteomes" id="UP000007431">
    <property type="component" value="Unassembled WGS sequence"/>
</dbReference>
<protein>
    <submittedName>
        <fullName evidence="1">Hypothetical metallothionein</fullName>
    </submittedName>
</protein>
<dbReference type="HOGENOM" id="CLU_3224847_0_0_1"/>
<sequence length="44" mass="4514">MYSTEIPKNQACGNSTCSCGDKCVALCLAMCSCAQGQCQCGSSK</sequence>
<dbReference type="AlphaFoldDB" id="D8PN48"/>
<accession>D8PN48</accession>
<organism evidence="2">
    <name type="scientific">Schizophyllum commune (strain H4-8 / FGSC 9210)</name>
    <name type="common">Split gill fungus</name>
    <dbReference type="NCBI Taxonomy" id="578458"/>
    <lineage>
        <taxon>Eukaryota</taxon>
        <taxon>Fungi</taxon>
        <taxon>Dikarya</taxon>
        <taxon>Basidiomycota</taxon>
        <taxon>Agaricomycotina</taxon>
        <taxon>Agaricomycetes</taxon>
        <taxon>Agaricomycetidae</taxon>
        <taxon>Agaricales</taxon>
        <taxon>Schizophyllaceae</taxon>
        <taxon>Schizophyllum</taxon>
    </lineage>
</organism>
<dbReference type="EMBL" id="GL377302">
    <property type="protein sequence ID" value="EFJ03552.1"/>
    <property type="molecule type" value="Genomic_DNA"/>
</dbReference>
<name>D8PN48_SCHCM</name>
<evidence type="ECO:0000313" key="2">
    <source>
        <dbReference type="Proteomes" id="UP000007431"/>
    </source>
</evidence>
<keyword evidence="2" id="KW-1185">Reference proteome</keyword>
<gene>
    <name evidence="1" type="ORF">SCHCODRAFT_270010</name>
</gene>
<proteinExistence type="predicted"/>